<gene>
    <name evidence="3" type="ORF">DSM106972_033290</name>
</gene>
<dbReference type="AlphaFoldDB" id="A0A3S1CPU0"/>
<sequence>MSATVMLQISVTEASENLAQFIDAALTGEEIVIIKDDLPVVKLTPVKRSVKRNRQPGSAEGSVWMSDDFDKPLEELYNLAPASA</sequence>
<evidence type="ECO:0000313" key="4">
    <source>
        <dbReference type="Proteomes" id="UP000271624"/>
    </source>
</evidence>
<dbReference type="Gene3D" id="3.40.1620.10">
    <property type="entry name" value="YefM-like domain"/>
    <property type="match status" value="1"/>
</dbReference>
<organism evidence="3 4">
    <name type="scientific">Dulcicalothrix desertica PCC 7102</name>
    <dbReference type="NCBI Taxonomy" id="232991"/>
    <lineage>
        <taxon>Bacteria</taxon>
        <taxon>Bacillati</taxon>
        <taxon>Cyanobacteriota</taxon>
        <taxon>Cyanophyceae</taxon>
        <taxon>Nostocales</taxon>
        <taxon>Calotrichaceae</taxon>
        <taxon>Dulcicalothrix</taxon>
    </lineage>
</organism>
<comment type="similarity">
    <text evidence="1">Belongs to the phD/YefM antitoxin family.</text>
</comment>
<evidence type="ECO:0000256" key="1">
    <source>
        <dbReference type="ARBA" id="ARBA00009981"/>
    </source>
</evidence>
<reference evidence="3" key="2">
    <citation type="journal article" date="2019" name="Genome Biol. Evol.">
        <title>Day and night: Metabolic profiles and evolutionary relationships of six axenic non-marine cyanobacteria.</title>
        <authorList>
            <person name="Will S.E."/>
            <person name="Henke P."/>
            <person name="Boedeker C."/>
            <person name="Huang S."/>
            <person name="Brinkmann H."/>
            <person name="Rohde M."/>
            <person name="Jarek M."/>
            <person name="Friedl T."/>
            <person name="Seufert S."/>
            <person name="Schumacher M."/>
            <person name="Overmann J."/>
            <person name="Neumann-Schaal M."/>
            <person name="Petersen J."/>
        </authorList>
    </citation>
    <scope>NUCLEOTIDE SEQUENCE [LARGE SCALE GENOMIC DNA]</scope>
    <source>
        <strain evidence="3">PCC 7102</strain>
    </source>
</reference>
<feature type="domain" description="DUF2281" evidence="2">
    <location>
        <begin position="48"/>
        <end position="76"/>
    </location>
</feature>
<evidence type="ECO:0000259" key="2">
    <source>
        <dbReference type="Pfam" id="PF10047"/>
    </source>
</evidence>
<dbReference type="Pfam" id="PF10047">
    <property type="entry name" value="DUF2281"/>
    <property type="match status" value="1"/>
</dbReference>
<dbReference type="InterPro" id="IPR018739">
    <property type="entry name" value="DUF2281"/>
</dbReference>
<comment type="caution">
    <text evidence="3">The sequence shown here is derived from an EMBL/GenBank/DDBJ whole genome shotgun (WGS) entry which is preliminary data.</text>
</comment>
<dbReference type="Proteomes" id="UP000271624">
    <property type="component" value="Unassembled WGS sequence"/>
</dbReference>
<dbReference type="PANTHER" id="PTHR35377">
    <property type="entry name" value="ANTITOXIN VAPB49-RELATED-RELATED"/>
    <property type="match status" value="1"/>
</dbReference>
<reference evidence="3" key="1">
    <citation type="submission" date="2018-12" db="EMBL/GenBank/DDBJ databases">
        <authorList>
            <person name="Will S."/>
            <person name="Neumann-Schaal M."/>
            <person name="Henke P."/>
        </authorList>
    </citation>
    <scope>NUCLEOTIDE SEQUENCE</scope>
    <source>
        <strain evidence="3">PCC 7102</strain>
    </source>
</reference>
<accession>A0A3S1CPU0</accession>
<dbReference type="RefSeq" id="WP_233787078.1">
    <property type="nucleotide sequence ID" value="NZ_RSCL01000007.1"/>
</dbReference>
<name>A0A3S1CPU0_9CYAN</name>
<proteinExistence type="inferred from homology"/>
<dbReference type="EMBL" id="RSCL01000007">
    <property type="protein sequence ID" value="RUT06123.1"/>
    <property type="molecule type" value="Genomic_DNA"/>
</dbReference>
<dbReference type="InterPro" id="IPR051416">
    <property type="entry name" value="phD-YefM_TA_antitoxins"/>
</dbReference>
<evidence type="ECO:0000313" key="3">
    <source>
        <dbReference type="EMBL" id="RUT06123.1"/>
    </source>
</evidence>
<dbReference type="SUPFAM" id="SSF143120">
    <property type="entry name" value="YefM-like"/>
    <property type="match status" value="1"/>
</dbReference>
<protein>
    <recommendedName>
        <fullName evidence="2">DUF2281 domain-containing protein</fullName>
    </recommendedName>
</protein>
<dbReference type="InterPro" id="IPR036165">
    <property type="entry name" value="YefM-like_sf"/>
</dbReference>
<keyword evidence="4" id="KW-1185">Reference proteome</keyword>
<dbReference type="PANTHER" id="PTHR35377:SF4">
    <property type="entry name" value="PREVENT-HOST-DEATH FAMILY PROTEIN"/>
    <property type="match status" value="1"/>
</dbReference>